<name>A0ABU8TXS9_9ACTN</name>
<gene>
    <name evidence="2" type="ORF">WKI68_01250</name>
</gene>
<keyword evidence="3" id="KW-1185">Reference proteome</keyword>
<evidence type="ECO:0000256" key="1">
    <source>
        <dbReference type="SAM" id="MobiDB-lite"/>
    </source>
</evidence>
<dbReference type="Proteomes" id="UP001382904">
    <property type="component" value="Unassembled WGS sequence"/>
</dbReference>
<organism evidence="2 3">
    <name type="scientific">Streptomyces caledonius</name>
    <dbReference type="NCBI Taxonomy" id="3134107"/>
    <lineage>
        <taxon>Bacteria</taxon>
        <taxon>Bacillati</taxon>
        <taxon>Actinomycetota</taxon>
        <taxon>Actinomycetes</taxon>
        <taxon>Kitasatosporales</taxon>
        <taxon>Streptomycetaceae</taxon>
        <taxon>Streptomyces</taxon>
    </lineage>
</organism>
<proteinExistence type="predicted"/>
<accession>A0ABU8TXS9</accession>
<sequence length="642" mass="70014">MGTTGPRYDAGARQFVSLDPKRPFVFHTVPQRFAPYLAMQVTGADIRRFGPRNIVSGDDERTFWVPLHKLFPGRECIAGLDLSLSLDSRMVNEKLKRMHLFLREQGYPTEWTGKDLNAFPFTIRDDKIAGLLPRQQAHGSGVLAPQPHPFAGRARFAGEWLTFDVSSDLVQDPGILYFSSVQLIPGAVETEPTYMQGPPPTTTGAPPSTSTSATACTTTGGWRTSISIRTWTRSSARAATGPSTGSTSPGRLRLRPLPATLGGDRHLQARLLQRRSPGLLPHVNQHDLAVWWRTSVPAETREALWAVPPRPLSEFRFAGDITLPKGFDIYDDTLTAVVGQPAPGDPVARPLSDDARGRYTGLPDAAAGVTDPGWEVSQGLVYNEPGAPLQRYMQAYSLGTPFLEDAKLCAALGSYWPSVAPDATRTFTPLKDAPGFPYPWPTIVPLTDAEIGMEEVRGLGLLPWDGIRGPEVRTAGGRAVVAYQDIDRADYITTQDRLTAHLTARVDLAETKARVLAMSAVYWSLGIHDPEFVTRFGDRAVIEILKAKSAWAVLSFTAVEAGDAGLAEAERAAGGRLAGPRRYRFRIYRPGAESRDPGDIQKVLVEIAEDVTAYTDGRTALLRRDGGPWTRDTSIPTPAPTS</sequence>
<comment type="caution">
    <text evidence="2">The sequence shown here is derived from an EMBL/GenBank/DDBJ whole genome shotgun (WGS) entry which is preliminary data.</text>
</comment>
<evidence type="ECO:0000313" key="2">
    <source>
        <dbReference type="EMBL" id="MEJ8640427.1"/>
    </source>
</evidence>
<dbReference type="EMBL" id="JBBKAM010000002">
    <property type="protein sequence ID" value="MEJ8640427.1"/>
    <property type="molecule type" value="Genomic_DNA"/>
</dbReference>
<reference evidence="2 3" key="1">
    <citation type="submission" date="2024-03" db="EMBL/GenBank/DDBJ databases">
        <title>Novel Streptomyces species of biotechnological and ecological value are a feature of Machair soil.</title>
        <authorList>
            <person name="Prole J.R."/>
            <person name="Goodfellow M."/>
            <person name="Allenby N."/>
            <person name="Ward A.C."/>
        </authorList>
    </citation>
    <scope>NUCLEOTIDE SEQUENCE [LARGE SCALE GENOMIC DNA]</scope>
    <source>
        <strain evidence="2 3">MS1.HAVA.3</strain>
    </source>
</reference>
<feature type="region of interest" description="Disordered" evidence="1">
    <location>
        <begin position="622"/>
        <end position="642"/>
    </location>
</feature>
<feature type="region of interest" description="Disordered" evidence="1">
    <location>
        <begin position="233"/>
        <end position="253"/>
    </location>
</feature>
<feature type="compositionally biased region" description="Low complexity" evidence="1">
    <location>
        <begin position="202"/>
        <end position="218"/>
    </location>
</feature>
<protein>
    <submittedName>
        <fullName evidence="2">Uncharacterized protein</fullName>
    </submittedName>
</protein>
<evidence type="ECO:0000313" key="3">
    <source>
        <dbReference type="Proteomes" id="UP001382904"/>
    </source>
</evidence>
<feature type="region of interest" description="Disordered" evidence="1">
    <location>
        <begin position="195"/>
        <end position="218"/>
    </location>
</feature>